<keyword evidence="1" id="KW-0472">Membrane</keyword>
<dbReference type="Gene3D" id="1.25.40.10">
    <property type="entry name" value="Tetratricopeptide repeat domain"/>
    <property type="match status" value="1"/>
</dbReference>
<evidence type="ECO:0000256" key="1">
    <source>
        <dbReference type="SAM" id="Phobius"/>
    </source>
</evidence>
<evidence type="ECO:0000313" key="2">
    <source>
        <dbReference type="EMBL" id="CAB4798024.1"/>
    </source>
</evidence>
<accession>A0A6J6XR45</accession>
<gene>
    <name evidence="2" type="ORF">UFOPK2975_01091</name>
</gene>
<reference evidence="2" key="1">
    <citation type="submission" date="2020-05" db="EMBL/GenBank/DDBJ databases">
        <authorList>
            <person name="Chiriac C."/>
            <person name="Salcher M."/>
            <person name="Ghai R."/>
            <person name="Kavagutti S V."/>
        </authorList>
    </citation>
    <scope>NUCLEOTIDE SEQUENCE</scope>
</reference>
<protein>
    <submittedName>
        <fullName evidence="2">Unannotated protein</fullName>
    </submittedName>
</protein>
<keyword evidence="1" id="KW-0812">Transmembrane</keyword>
<dbReference type="InterPro" id="IPR011990">
    <property type="entry name" value="TPR-like_helical_dom_sf"/>
</dbReference>
<feature type="transmembrane region" description="Helical" evidence="1">
    <location>
        <begin position="75"/>
        <end position="93"/>
    </location>
</feature>
<dbReference type="EMBL" id="CAFAAG010000095">
    <property type="protein sequence ID" value="CAB4798024.1"/>
    <property type="molecule type" value="Genomic_DNA"/>
</dbReference>
<organism evidence="2">
    <name type="scientific">freshwater metagenome</name>
    <dbReference type="NCBI Taxonomy" id="449393"/>
    <lineage>
        <taxon>unclassified sequences</taxon>
        <taxon>metagenomes</taxon>
        <taxon>ecological metagenomes</taxon>
    </lineage>
</organism>
<dbReference type="AlphaFoldDB" id="A0A6J6XR45"/>
<keyword evidence="1" id="KW-1133">Transmembrane helix</keyword>
<proteinExistence type="predicted"/>
<sequence>MINPDEQASLEEERRFLLESLRDLERENAAGDIDDEDYRVLKNGYVHRAAQIIKVLDAGVDARAARPRASMKRKVGSVAVVVLIAGAAGWFVAQQSGQRLPGQTISGGIEDSTASMLSQARALNFSEPKTAIDLYSKVLALNPDHVEALTYRSWLIALVARDAPEDMKLLALAAATQGLGRAIEVEPDYADAHCFLGIVRFRLAGDAAGAKEQLDICAAMNPPAEVKGFVDSIRAEVATALNQ</sequence>
<name>A0A6J6XR45_9ZZZZ</name>
<dbReference type="SUPFAM" id="SSF48452">
    <property type="entry name" value="TPR-like"/>
    <property type="match status" value="1"/>
</dbReference>